<evidence type="ECO:0000256" key="1">
    <source>
        <dbReference type="SAM" id="MobiDB-lite"/>
    </source>
</evidence>
<evidence type="ECO:0008006" key="5">
    <source>
        <dbReference type="Google" id="ProtNLM"/>
    </source>
</evidence>
<evidence type="ECO:0000313" key="3">
    <source>
        <dbReference type="EMBL" id="KAK7465742.1"/>
    </source>
</evidence>
<dbReference type="EMBL" id="JBANRG010000009">
    <property type="protein sequence ID" value="KAK7463775.1"/>
    <property type="molecule type" value="Genomic_DNA"/>
</dbReference>
<feature type="compositionally biased region" description="Polar residues" evidence="1">
    <location>
        <begin position="440"/>
        <end position="459"/>
    </location>
</feature>
<accession>A0ABR1JTQ9</accession>
<proteinExistence type="predicted"/>
<sequence>MDRNSQFFKQLTAPVAAATPSQSLQWPTTMAPHPAHSIDISSISINTNTKCSEAHAALHQDSQESDEPRKTILLNKHSFETLYSPSGKWEWINNLPLLEKESTFLSDGAMCNAYIKNGEIGSKAITYVCKSWKTSSDWNNGFYLEVEFPIHFLAIISDQNTVQMGLYKTHLRSLQGIVVPYIISLFTAPGFINVIMEPPHHSFWMEASTDMPLVLKQRCVEAFEKLHACGVLHGDVELRHMLIGGDARVTLIDFQESRALVPVPQVGLRQVHEGELRRELRKVKVKLDYPGAREREYARFERYSARRSKGEPDLLEDITDPPVKSLQEWNNWIAAPQKPNRFLVPGQAAGTVFGEIQTFLKLVESTSLRARTEDRSRDLLSSCTINDTRNVSQTTISSSPSVHTLSSDIGINITDSDTGLPTDHFRSGEDNSGIARASDLSPQHSAQTSTESPSVNPNWNHKHSPRLSTVALGKRRAETNIDSESPPPKRRILDSLPTNISVGRQPTPSESNDVIGMKNLADCIANQLPHPTLLELFPNNPRWKQPDVQYYLKEQAREIQRTVNAAKYQPDRRFRLPRPIRSFGPLKRKMDEIRSIIQIRAVTGPTFSIVGSHEDGDMVGEGTTIQSNQVNLDPVNPLQSDTTWYRYSIRWIRNVVGMWV</sequence>
<gene>
    <name evidence="3" type="ORF">VKT23_005714</name>
    <name evidence="2" type="ORF">VKT23_007114</name>
</gene>
<evidence type="ECO:0000313" key="4">
    <source>
        <dbReference type="Proteomes" id="UP001498398"/>
    </source>
</evidence>
<dbReference type="Proteomes" id="UP001498398">
    <property type="component" value="Unassembled WGS sequence"/>
</dbReference>
<feature type="region of interest" description="Disordered" evidence="1">
    <location>
        <begin position="414"/>
        <end position="494"/>
    </location>
</feature>
<evidence type="ECO:0000313" key="2">
    <source>
        <dbReference type="EMBL" id="KAK7463775.1"/>
    </source>
</evidence>
<organism evidence="3 4">
    <name type="scientific">Marasmiellus scandens</name>
    <dbReference type="NCBI Taxonomy" id="2682957"/>
    <lineage>
        <taxon>Eukaryota</taxon>
        <taxon>Fungi</taxon>
        <taxon>Dikarya</taxon>
        <taxon>Basidiomycota</taxon>
        <taxon>Agaricomycotina</taxon>
        <taxon>Agaricomycetes</taxon>
        <taxon>Agaricomycetidae</taxon>
        <taxon>Agaricales</taxon>
        <taxon>Marasmiineae</taxon>
        <taxon>Omphalotaceae</taxon>
        <taxon>Marasmiellus</taxon>
    </lineage>
</organism>
<protein>
    <recommendedName>
        <fullName evidence="5">Protein kinase domain-containing protein</fullName>
    </recommendedName>
</protein>
<keyword evidence="4" id="KW-1185">Reference proteome</keyword>
<name>A0ABR1JTQ9_9AGAR</name>
<dbReference type="EMBL" id="JBANRG010000006">
    <property type="protein sequence ID" value="KAK7465742.1"/>
    <property type="molecule type" value="Genomic_DNA"/>
</dbReference>
<reference evidence="3 4" key="1">
    <citation type="submission" date="2024-01" db="EMBL/GenBank/DDBJ databases">
        <title>A draft genome for the cacao thread blight pathogen Marasmiellus scandens.</title>
        <authorList>
            <person name="Baruah I.K."/>
            <person name="Leung J."/>
            <person name="Bukari Y."/>
            <person name="Amoako-Attah I."/>
            <person name="Meinhardt L.W."/>
            <person name="Bailey B.A."/>
            <person name="Cohen S.P."/>
        </authorList>
    </citation>
    <scope>NUCLEOTIDE SEQUENCE [LARGE SCALE GENOMIC DNA]</scope>
    <source>
        <strain evidence="3 4">GH-19</strain>
    </source>
</reference>
<dbReference type="InterPro" id="IPR011009">
    <property type="entry name" value="Kinase-like_dom_sf"/>
</dbReference>
<comment type="caution">
    <text evidence="3">The sequence shown here is derived from an EMBL/GenBank/DDBJ whole genome shotgun (WGS) entry which is preliminary data.</text>
</comment>
<dbReference type="SUPFAM" id="SSF56112">
    <property type="entry name" value="Protein kinase-like (PK-like)"/>
    <property type="match status" value="1"/>
</dbReference>